<name>A0A1H7NN24_9SPHI</name>
<dbReference type="RefSeq" id="WP_090605539.1">
    <property type="nucleotide sequence ID" value="NZ_FNZR01000004.1"/>
</dbReference>
<dbReference type="STRING" id="332977.SAMN05421740_10449"/>
<organism evidence="1 2">
    <name type="scientific">Parapedobacter koreensis</name>
    <dbReference type="NCBI Taxonomy" id="332977"/>
    <lineage>
        <taxon>Bacteria</taxon>
        <taxon>Pseudomonadati</taxon>
        <taxon>Bacteroidota</taxon>
        <taxon>Sphingobacteriia</taxon>
        <taxon>Sphingobacteriales</taxon>
        <taxon>Sphingobacteriaceae</taxon>
        <taxon>Parapedobacter</taxon>
    </lineage>
</organism>
<accession>A0A1H7NN24</accession>
<proteinExistence type="predicted"/>
<protein>
    <submittedName>
        <fullName evidence="1">Uncharacterized protein</fullName>
    </submittedName>
</protein>
<keyword evidence="2" id="KW-1185">Reference proteome</keyword>
<reference evidence="2" key="1">
    <citation type="submission" date="2016-10" db="EMBL/GenBank/DDBJ databases">
        <authorList>
            <person name="Varghese N."/>
            <person name="Submissions S."/>
        </authorList>
    </citation>
    <scope>NUCLEOTIDE SEQUENCE [LARGE SCALE GENOMIC DNA]</scope>
    <source>
        <strain evidence="2">Jip14</strain>
    </source>
</reference>
<dbReference type="AlphaFoldDB" id="A0A1H7NN24"/>
<dbReference type="OrthoDB" id="786356at2"/>
<gene>
    <name evidence="1" type="ORF">SAMN05421740_10449</name>
</gene>
<sequence length="365" mass="41628">MNAMKLNHLIIISPTITPAICGVSDYAYRVGEQLFQTGVFTKIAFGVDRVPKRKAKLSFVVKHWKAALKEIEADTCIFINYTPLGFSRFGYPSKFLNELQKTKNKFYSAKFFIMFHEIWNGNPKLRLHLKMIDRLSKKSCLRLVDIANGVATVTYHQKEKLKNERRNITISIQPIGANISAPPDINVLKTNRQHGVWVIFGLPHTRLWTLKKNITLIRELVGRGNIIQIKAIGPKSGQYSNEEIKFANENLGKETYIQLGVLSDSHISYELLKVEGAFVGQTYDSITKSGTFLSIVAHGVPVICDVDKALQDPPSDGLFRPKELLNGYDIVMKKSNDRTKKMLEWYHKRRTWKAIGENLTDWMSQ</sequence>
<dbReference type="Proteomes" id="UP000198916">
    <property type="component" value="Unassembled WGS sequence"/>
</dbReference>
<evidence type="ECO:0000313" key="1">
    <source>
        <dbReference type="EMBL" id="SEL24973.1"/>
    </source>
</evidence>
<evidence type="ECO:0000313" key="2">
    <source>
        <dbReference type="Proteomes" id="UP000198916"/>
    </source>
</evidence>
<dbReference type="EMBL" id="FNZR01000004">
    <property type="protein sequence ID" value="SEL24973.1"/>
    <property type="molecule type" value="Genomic_DNA"/>
</dbReference>